<feature type="transmembrane region" description="Helical" evidence="10">
    <location>
        <begin position="162"/>
        <end position="179"/>
    </location>
</feature>
<comment type="subcellular location">
    <subcellularLocation>
        <location evidence="2">Cell membrane</location>
        <topology evidence="2">Multi-pass membrane protein</topology>
    </subcellularLocation>
</comment>
<evidence type="ECO:0000256" key="7">
    <source>
        <dbReference type="ARBA" id="ARBA00022692"/>
    </source>
</evidence>
<dbReference type="Pfam" id="PF04973">
    <property type="entry name" value="NMN_transporter"/>
    <property type="match status" value="1"/>
</dbReference>
<comment type="function">
    <text evidence="1">Required for nicotinamide riboside transport across the inner membrane.</text>
</comment>
<keyword evidence="9 10" id="KW-0472">Membrane</keyword>
<protein>
    <recommendedName>
        <fullName evidence="4">Nicotinamide riboside transporter PnuC</fullName>
    </recommendedName>
</protein>
<evidence type="ECO:0000256" key="10">
    <source>
        <dbReference type="SAM" id="Phobius"/>
    </source>
</evidence>
<dbReference type="AlphaFoldDB" id="A0A0N9W376"/>
<sequence length="187" mass="21492">MSILEIISVIISVIAVVLTIKRHIWCWFFNFIACVLYAILFFQFKLYGETILQVFFMVMAVYGYIQWKKGAVEHHILGISNLSLIKTIQQLIGGCIVGIGFGAVLANFTEASVPWLDAQLAAFSLLATYWSSQKYLNTWRLWVVVDIIYIAMFIYKSLYLTAGLYAVFVILAAMGWMQWQKIYTQQK</sequence>
<dbReference type="NCBIfam" id="TIGR01528">
    <property type="entry name" value="NMN_trans_PnuC"/>
    <property type="match status" value="1"/>
</dbReference>
<organism evidence="11 12">
    <name type="scientific">Acinetobacter equi</name>
    <dbReference type="NCBI Taxonomy" id="1324350"/>
    <lineage>
        <taxon>Bacteria</taxon>
        <taxon>Pseudomonadati</taxon>
        <taxon>Pseudomonadota</taxon>
        <taxon>Gammaproteobacteria</taxon>
        <taxon>Moraxellales</taxon>
        <taxon>Moraxellaceae</taxon>
        <taxon>Acinetobacter</taxon>
    </lineage>
</organism>
<dbReference type="GO" id="GO:0034257">
    <property type="term" value="F:nicotinamide riboside transmembrane transporter activity"/>
    <property type="evidence" value="ECO:0007669"/>
    <property type="project" value="InterPro"/>
</dbReference>
<keyword evidence="12" id="KW-1185">Reference proteome</keyword>
<dbReference type="GO" id="GO:0005886">
    <property type="term" value="C:plasma membrane"/>
    <property type="evidence" value="ECO:0007669"/>
    <property type="project" value="UniProtKB-SubCell"/>
</dbReference>
<gene>
    <name evidence="11" type="ORF">AOY20_07950</name>
</gene>
<comment type="similarity">
    <text evidence="3">Belongs to the nicotinamide ribonucleoside (NR) uptake permease (TC 4.B.1) family.</text>
</comment>
<evidence type="ECO:0000313" key="11">
    <source>
        <dbReference type="EMBL" id="ALH95466.1"/>
    </source>
</evidence>
<proteinExistence type="inferred from homology"/>
<dbReference type="KEGG" id="aei:AOY20_07950"/>
<dbReference type="InterPro" id="IPR006419">
    <property type="entry name" value="NMN_transpt_PnuC"/>
</dbReference>
<evidence type="ECO:0000256" key="4">
    <source>
        <dbReference type="ARBA" id="ARBA00017522"/>
    </source>
</evidence>
<keyword evidence="7 10" id="KW-0812">Transmembrane</keyword>
<dbReference type="RefSeq" id="WP_054581358.1">
    <property type="nucleotide sequence ID" value="NZ_CP012808.1"/>
</dbReference>
<evidence type="ECO:0000256" key="5">
    <source>
        <dbReference type="ARBA" id="ARBA00022448"/>
    </source>
</evidence>
<accession>A0A0N9W376</accession>
<reference evidence="11 12" key="1">
    <citation type="journal article" date="2015" name="Int. J. Syst. Evol. Microbiol.">
        <title>Acinetobacter equi sp. nov. isolated from horse faeces.</title>
        <authorList>
            <person name="Poppel M.T."/>
            <person name="Skiebe E."/>
            <person name="Laue M."/>
            <person name="Bergmann H."/>
            <person name="Ebersberger I."/>
            <person name="Garn T."/>
            <person name="Fruth A."/>
            <person name="Baumgardt S."/>
            <person name="Busse H.J."/>
            <person name="Wilharm G."/>
        </authorList>
    </citation>
    <scope>NUCLEOTIDE SEQUENCE [LARGE SCALE GENOMIC DNA]</scope>
    <source>
        <strain evidence="11 12">114</strain>
    </source>
</reference>
<keyword evidence="6" id="KW-1003">Cell membrane</keyword>
<keyword evidence="5" id="KW-0813">Transport</keyword>
<evidence type="ECO:0000256" key="2">
    <source>
        <dbReference type="ARBA" id="ARBA00004651"/>
    </source>
</evidence>
<evidence type="ECO:0000256" key="3">
    <source>
        <dbReference type="ARBA" id="ARBA00006669"/>
    </source>
</evidence>
<feature type="transmembrane region" description="Helical" evidence="10">
    <location>
        <begin position="24"/>
        <end position="44"/>
    </location>
</feature>
<dbReference type="PANTHER" id="PTHR36122">
    <property type="entry name" value="NICOTINAMIDE RIBOSIDE TRANSPORTER PNUC"/>
    <property type="match status" value="1"/>
</dbReference>
<dbReference type="PANTHER" id="PTHR36122:SF2">
    <property type="entry name" value="NICOTINAMIDE RIBOSIDE TRANSPORTER PNUC"/>
    <property type="match status" value="1"/>
</dbReference>
<evidence type="ECO:0000256" key="1">
    <source>
        <dbReference type="ARBA" id="ARBA00002672"/>
    </source>
</evidence>
<evidence type="ECO:0000256" key="8">
    <source>
        <dbReference type="ARBA" id="ARBA00022989"/>
    </source>
</evidence>
<feature type="transmembrane region" description="Helical" evidence="10">
    <location>
        <begin position="50"/>
        <end position="67"/>
    </location>
</feature>
<evidence type="ECO:0000313" key="12">
    <source>
        <dbReference type="Proteomes" id="UP000064939"/>
    </source>
</evidence>
<evidence type="ECO:0000256" key="9">
    <source>
        <dbReference type="ARBA" id="ARBA00023136"/>
    </source>
</evidence>
<feature type="transmembrane region" description="Helical" evidence="10">
    <location>
        <begin position="88"/>
        <end position="108"/>
    </location>
</feature>
<keyword evidence="8 10" id="KW-1133">Transmembrane helix</keyword>
<dbReference type="OrthoDB" id="9791248at2"/>
<name>A0A0N9W376_9GAMM</name>
<dbReference type="Proteomes" id="UP000064939">
    <property type="component" value="Chromosome"/>
</dbReference>
<dbReference type="EMBL" id="CP012808">
    <property type="protein sequence ID" value="ALH95466.1"/>
    <property type="molecule type" value="Genomic_DNA"/>
</dbReference>
<dbReference type="STRING" id="1324350.AOY20_07950"/>
<evidence type="ECO:0000256" key="6">
    <source>
        <dbReference type="ARBA" id="ARBA00022475"/>
    </source>
</evidence>